<evidence type="ECO:0000256" key="1">
    <source>
        <dbReference type="ARBA" id="ARBA00023015"/>
    </source>
</evidence>
<dbReference type="InterPro" id="IPR036271">
    <property type="entry name" value="Tet_transcr_reg_TetR-rel_C_sf"/>
</dbReference>
<evidence type="ECO:0000256" key="3">
    <source>
        <dbReference type="ARBA" id="ARBA00023163"/>
    </source>
</evidence>
<dbReference type="PANTHER" id="PTHR47506:SF7">
    <property type="entry name" value="TRANSCRIPTIONAL REGULATORY PROTEIN"/>
    <property type="match status" value="1"/>
</dbReference>
<gene>
    <name evidence="6" type="ORF">RXV79_26210</name>
</gene>
<dbReference type="InterPro" id="IPR009057">
    <property type="entry name" value="Homeodomain-like_sf"/>
</dbReference>
<reference evidence="6 7" key="1">
    <citation type="submission" date="2023-10" db="EMBL/GenBank/DDBJ databases">
        <title>Bacteria for the degradation of biodegradable plastic PBAT(Polybutylene adipate terephthalate).</title>
        <authorList>
            <person name="Weon H.-Y."/>
            <person name="Yeon J."/>
        </authorList>
    </citation>
    <scope>NUCLEOTIDE SEQUENCE [LARGE SCALE GENOMIC DNA]</scope>
    <source>
        <strain evidence="6 7">SBD 7-3</strain>
    </source>
</reference>
<evidence type="ECO:0000256" key="2">
    <source>
        <dbReference type="ARBA" id="ARBA00023125"/>
    </source>
</evidence>
<dbReference type="InterPro" id="IPR001647">
    <property type="entry name" value="HTH_TetR"/>
</dbReference>
<keyword evidence="1" id="KW-0805">Transcription regulation</keyword>
<dbReference type="EMBL" id="CP136336">
    <property type="protein sequence ID" value="WOB08381.1"/>
    <property type="molecule type" value="Genomic_DNA"/>
</dbReference>
<feature type="domain" description="HTH tetR-type" evidence="5">
    <location>
        <begin position="9"/>
        <end position="69"/>
    </location>
</feature>
<dbReference type="PANTHER" id="PTHR47506">
    <property type="entry name" value="TRANSCRIPTIONAL REGULATORY PROTEIN"/>
    <property type="match status" value="1"/>
</dbReference>
<protein>
    <submittedName>
        <fullName evidence="6">TetR/AcrR family transcriptional regulator</fullName>
    </submittedName>
</protein>
<sequence length="204" mass="21901">MRYDAEHKQRTRSRVLKEAAAAIRSEGPDRIGVAAIMGRAGLTHGGFYAHFASKDELLVAAIGEMFDTACAYFEELSAGKPAGEGLAAYVAFYLSRYHRDHREEGCPIATMAADLPRLVPQARVAFEQGAARLTTLIAGQLEALGRPDPGIAAVSLLSEMVGAVVLARSIADPEHSTAILRASRQSIRERLGLPLPPAPPERDN</sequence>
<accession>A0ABZ0CYW3</accession>
<dbReference type="SUPFAM" id="SSF48498">
    <property type="entry name" value="Tetracyclin repressor-like, C-terminal domain"/>
    <property type="match status" value="1"/>
</dbReference>
<dbReference type="Gene3D" id="1.10.357.10">
    <property type="entry name" value="Tetracycline Repressor, domain 2"/>
    <property type="match status" value="1"/>
</dbReference>
<dbReference type="SUPFAM" id="SSF46689">
    <property type="entry name" value="Homeodomain-like"/>
    <property type="match status" value="1"/>
</dbReference>
<evidence type="ECO:0000256" key="4">
    <source>
        <dbReference type="PROSITE-ProRule" id="PRU00335"/>
    </source>
</evidence>
<dbReference type="Gene3D" id="1.10.10.60">
    <property type="entry name" value="Homeodomain-like"/>
    <property type="match status" value="1"/>
</dbReference>
<evidence type="ECO:0000313" key="7">
    <source>
        <dbReference type="Proteomes" id="UP001303946"/>
    </source>
</evidence>
<organism evidence="6 7">
    <name type="scientific">Piscinibacter gummiphilus</name>
    <dbReference type="NCBI Taxonomy" id="946333"/>
    <lineage>
        <taxon>Bacteria</taxon>
        <taxon>Pseudomonadati</taxon>
        <taxon>Pseudomonadota</taxon>
        <taxon>Betaproteobacteria</taxon>
        <taxon>Burkholderiales</taxon>
        <taxon>Sphaerotilaceae</taxon>
        <taxon>Piscinibacter</taxon>
    </lineage>
</organism>
<keyword evidence="3" id="KW-0804">Transcription</keyword>
<proteinExistence type="predicted"/>
<dbReference type="PROSITE" id="PS50977">
    <property type="entry name" value="HTH_TETR_2"/>
    <property type="match status" value="1"/>
</dbReference>
<feature type="DNA-binding region" description="H-T-H motif" evidence="4">
    <location>
        <begin position="32"/>
        <end position="51"/>
    </location>
</feature>
<dbReference type="RefSeq" id="WP_316701120.1">
    <property type="nucleotide sequence ID" value="NZ_CP136336.1"/>
</dbReference>
<keyword evidence="2 4" id="KW-0238">DNA-binding</keyword>
<evidence type="ECO:0000313" key="6">
    <source>
        <dbReference type="EMBL" id="WOB08381.1"/>
    </source>
</evidence>
<name>A0ABZ0CYW3_9BURK</name>
<dbReference type="Pfam" id="PF00440">
    <property type="entry name" value="TetR_N"/>
    <property type="match status" value="1"/>
</dbReference>
<keyword evidence="7" id="KW-1185">Reference proteome</keyword>
<dbReference type="PRINTS" id="PR00455">
    <property type="entry name" value="HTHTETR"/>
</dbReference>
<dbReference type="Proteomes" id="UP001303946">
    <property type="component" value="Chromosome"/>
</dbReference>
<evidence type="ECO:0000259" key="5">
    <source>
        <dbReference type="PROSITE" id="PS50977"/>
    </source>
</evidence>